<evidence type="ECO:0000256" key="1">
    <source>
        <dbReference type="ARBA" id="ARBA00004651"/>
    </source>
</evidence>
<proteinExistence type="inferred from homology"/>
<dbReference type="GO" id="GO:0042884">
    <property type="term" value="P:microcin transport"/>
    <property type="evidence" value="ECO:0007669"/>
    <property type="project" value="TreeGrafter"/>
</dbReference>
<name>A0A1M5P000_9HYPH</name>
<gene>
    <name evidence="9" type="ORF">SAMN02745157_0057</name>
</gene>
<dbReference type="STRING" id="1122133.SAMN02745157_0057"/>
<keyword evidence="4 7" id="KW-0812">Transmembrane</keyword>
<comment type="similarity">
    <text evidence="7">Belongs to the binding-protein-dependent transport system permease family.</text>
</comment>
<dbReference type="NCBIfam" id="NF011712">
    <property type="entry name" value="PRK15133.1"/>
    <property type="match status" value="1"/>
</dbReference>
<dbReference type="GO" id="GO:0005886">
    <property type="term" value="C:plasma membrane"/>
    <property type="evidence" value="ECO:0007669"/>
    <property type="project" value="UniProtKB-SubCell"/>
</dbReference>
<evidence type="ECO:0000256" key="6">
    <source>
        <dbReference type="ARBA" id="ARBA00023136"/>
    </source>
</evidence>
<dbReference type="CDD" id="cd06261">
    <property type="entry name" value="TM_PBP2"/>
    <property type="match status" value="1"/>
</dbReference>
<feature type="domain" description="ABC transmembrane type-1" evidence="8">
    <location>
        <begin position="136"/>
        <end position="357"/>
    </location>
</feature>
<keyword evidence="3" id="KW-1003">Cell membrane</keyword>
<sequence length="375" mass="41472">MAAYIIRRLLLMIPTILGIMTLSFIVVQFAPGGPVERVIAQLQGNDVSATARISGGGGDAGMSAQDQTGRGGPINSKYRGAQGLDPEFITKLEKQFGFDKPPLERFGLMLWNYARFDFGQSYFRDISVIDLIKEKLPVSISLGLWMTLISYGISIPLGIAKAVRDGSRFDVWTSALVVVGYAIPGFLFAVMLIVLFAGGSFLDWFPLRGLWSDQYASMPFWQWVTNPAALLDYAWHITLPVIAMALSAFATTTLLTKNSFLDEIRKQYVVTARAKGLTENRVLYHHVFRNAMLIVIAGFPGAFIGAFFGGSLLIETIFSLDGLGLLGFESVINRDYPVVFATLYIFSLLGLVIGLISDLTYTWVDPRIDFEKREV</sequence>
<dbReference type="PANTHER" id="PTHR30465">
    <property type="entry name" value="INNER MEMBRANE ABC TRANSPORTER"/>
    <property type="match status" value="1"/>
</dbReference>
<keyword evidence="10" id="KW-1185">Reference proteome</keyword>
<feature type="transmembrane region" description="Helical" evidence="7">
    <location>
        <begin position="338"/>
        <end position="364"/>
    </location>
</feature>
<feature type="transmembrane region" description="Helical" evidence="7">
    <location>
        <begin position="291"/>
        <end position="318"/>
    </location>
</feature>
<dbReference type="GO" id="GO:0055085">
    <property type="term" value="P:transmembrane transport"/>
    <property type="evidence" value="ECO:0007669"/>
    <property type="project" value="InterPro"/>
</dbReference>
<evidence type="ECO:0000256" key="7">
    <source>
        <dbReference type="RuleBase" id="RU363032"/>
    </source>
</evidence>
<keyword evidence="5 7" id="KW-1133">Transmembrane helix</keyword>
<evidence type="ECO:0000256" key="3">
    <source>
        <dbReference type="ARBA" id="ARBA00022475"/>
    </source>
</evidence>
<dbReference type="SUPFAM" id="SSF161098">
    <property type="entry name" value="MetI-like"/>
    <property type="match status" value="1"/>
</dbReference>
<dbReference type="Pfam" id="PF00528">
    <property type="entry name" value="BPD_transp_1"/>
    <property type="match status" value="1"/>
</dbReference>
<feature type="transmembrane region" description="Helical" evidence="7">
    <location>
        <begin position="175"/>
        <end position="202"/>
    </location>
</feature>
<dbReference type="OrthoDB" id="9807402at2"/>
<dbReference type="InterPro" id="IPR035906">
    <property type="entry name" value="MetI-like_sf"/>
</dbReference>
<evidence type="ECO:0000256" key="4">
    <source>
        <dbReference type="ARBA" id="ARBA00022692"/>
    </source>
</evidence>
<evidence type="ECO:0000256" key="5">
    <source>
        <dbReference type="ARBA" id="ARBA00022989"/>
    </source>
</evidence>
<organism evidence="9 10">
    <name type="scientific">Kaistia soli DSM 19436</name>
    <dbReference type="NCBI Taxonomy" id="1122133"/>
    <lineage>
        <taxon>Bacteria</taxon>
        <taxon>Pseudomonadati</taxon>
        <taxon>Pseudomonadota</taxon>
        <taxon>Alphaproteobacteria</taxon>
        <taxon>Hyphomicrobiales</taxon>
        <taxon>Kaistiaceae</taxon>
        <taxon>Kaistia</taxon>
    </lineage>
</organism>
<feature type="transmembrane region" description="Helical" evidence="7">
    <location>
        <begin position="233"/>
        <end position="256"/>
    </location>
</feature>
<accession>A0A1M5P000</accession>
<comment type="subcellular location">
    <subcellularLocation>
        <location evidence="1 7">Cell membrane</location>
        <topology evidence="1 7">Multi-pass membrane protein</topology>
    </subcellularLocation>
</comment>
<dbReference type="Gene3D" id="1.10.3720.10">
    <property type="entry name" value="MetI-like"/>
    <property type="match status" value="1"/>
</dbReference>
<dbReference type="AlphaFoldDB" id="A0A1M5P000"/>
<feature type="transmembrane region" description="Helical" evidence="7">
    <location>
        <begin position="142"/>
        <end position="163"/>
    </location>
</feature>
<protein>
    <submittedName>
        <fullName evidence="9">Microcin C transport system permease protein</fullName>
    </submittedName>
</protein>
<keyword evidence="2 7" id="KW-0813">Transport</keyword>
<dbReference type="PROSITE" id="PS50928">
    <property type="entry name" value="ABC_TM1"/>
    <property type="match status" value="1"/>
</dbReference>
<evidence type="ECO:0000256" key="2">
    <source>
        <dbReference type="ARBA" id="ARBA00022448"/>
    </source>
</evidence>
<evidence type="ECO:0000259" key="8">
    <source>
        <dbReference type="PROSITE" id="PS50928"/>
    </source>
</evidence>
<dbReference type="RefSeq" id="WP_073058563.1">
    <property type="nucleotide sequence ID" value="NZ_FQUP01000010.1"/>
</dbReference>
<reference evidence="9 10" key="1">
    <citation type="submission" date="2016-11" db="EMBL/GenBank/DDBJ databases">
        <authorList>
            <person name="Jaros S."/>
            <person name="Januszkiewicz K."/>
            <person name="Wedrychowicz H."/>
        </authorList>
    </citation>
    <scope>NUCLEOTIDE SEQUENCE [LARGE SCALE GENOMIC DNA]</scope>
    <source>
        <strain evidence="9 10">DSM 19436</strain>
    </source>
</reference>
<dbReference type="Proteomes" id="UP000184485">
    <property type="component" value="Unassembled WGS sequence"/>
</dbReference>
<feature type="transmembrane region" description="Helical" evidence="7">
    <location>
        <begin position="9"/>
        <end position="30"/>
    </location>
</feature>
<evidence type="ECO:0000313" key="10">
    <source>
        <dbReference type="Proteomes" id="UP000184485"/>
    </source>
</evidence>
<dbReference type="PANTHER" id="PTHR30465:SF66">
    <property type="entry name" value="INNER MEMBRANE ABC TRANSPORTER PERMEASE PROTEIN YEJB"/>
    <property type="match status" value="1"/>
</dbReference>
<dbReference type="EMBL" id="FQUP01000010">
    <property type="protein sequence ID" value="SHG95120.1"/>
    <property type="molecule type" value="Genomic_DNA"/>
</dbReference>
<keyword evidence="6 7" id="KW-0472">Membrane</keyword>
<dbReference type="InterPro" id="IPR000515">
    <property type="entry name" value="MetI-like"/>
</dbReference>
<evidence type="ECO:0000313" key="9">
    <source>
        <dbReference type="EMBL" id="SHG95120.1"/>
    </source>
</evidence>